<evidence type="ECO:0000259" key="9">
    <source>
        <dbReference type="PROSITE" id="PS51294"/>
    </source>
</evidence>
<dbReference type="CDD" id="cd00167">
    <property type="entry name" value="SANT"/>
    <property type="match status" value="1"/>
</dbReference>
<dbReference type="Gene3D" id="1.10.10.60">
    <property type="entry name" value="Homeodomain-like"/>
    <property type="match status" value="1"/>
</dbReference>
<keyword evidence="4" id="KW-0238">DNA-binding</keyword>
<keyword evidence="11" id="KW-1185">Reference proteome</keyword>
<proteinExistence type="predicted"/>
<reference evidence="11" key="1">
    <citation type="submission" date="2013-01" db="EMBL/GenBank/DDBJ databases">
        <title>Draft Genome Sequence of a Mulberry Tree, Morus notabilis C.K. Schneid.</title>
        <authorList>
            <person name="He N."/>
            <person name="Zhao S."/>
        </authorList>
    </citation>
    <scope>NUCLEOTIDE SEQUENCE</scope>
</reference>
<dbReference type="GO" id="GO:0003677">
    <property type="term" value="F:DNA binding"/>
    <property type="evidence" value="ECO:0007669"/>
    <property type="project" value="UniProtKB-KW"/>
</dbReference>
<evidence type="ECO:0000256" key="7">
    <source>
        <dbReference type="ARBA" id="ARBA00023242"/>
    </source>
</evidence>
<evidence type="ECO:0000256" key="3">
    <source>
        <dbReference type="ARBA" id="ARBA00023015"/>
    </source>
</evidence>
<evidence type="ECO:0000256" key="6">
    <source>
        <dbReference type="ARBA" id="ARBA00023163"/>
    </source>
</evidence>
<dbReference type="InterPro" id="IPR001005">
    <property type="entry name" value="SANT/Myb"/>
</dbReference>
<evidence type="ECO:0000256" key="5">
    <source>
        <dbReference type="ARBA" id="ARBA00023159"/>
    </source>
</evidence>
<keyword evidence="5" id="KW-0010">Activator</keyword>
<name>W9RNZ2_9ROSA</name>
<dbReference type="InterPro" id="IPR009057">
    <property type="entry name" value="Homeodomain-like_sf"/>
</dbReference>
<dbReference type="Proteomes" id="UP000030645">
    <property type="component" value="Unassembled WGS sequence"/>
</dbReference>
<evidence type="ECO:0000313" key="11">
    <source>
        <dbReference type="Proteomes" id="UP000030645"/>
    </source>
</evidence>
<dbReference type="InterPro" id="IPR015495">
    <property type="entry name" value="Myb_TF_plants"/>
</dbReference>
<keyword evidence="3" id="KW-0805">Transcription regulation</keyword>
<protein>
    <recommendedName>
        <fullName evidence="9">HTH myb-type domain-containing protein</fullName>
    </recommendedName>
</protein>
<evidence type="ECO:0000256" key="1">
    <source>
        <dbReference type="ARBA" id="ARBA00004123"/>
    </source>
</evidence>
<dbReference type="STRING" id="981085.W9RNZ2"/>
<feature type="domain" description="HTH myb-type" evidence="9">
    <location>
        <begin position="49"/>
        <end position="75"/>
    </location>
</feature>
<evidence type="ECO:0000256" key="2">
    <source>
        <dbReference type="ARBA" id="ARBA00022737"/>
    </source>
</evidence>
<feature type="region of interest" description="Disordered" evidence="8">
    <location>
        <begin position="126"/>
        <end position="155"/>
    </location>
</feature>
<dbReference type="PANTHER" id="PTHR47999:SF24">
    <property type="entry name" value="TRANSCRIPTION FACTOR MYB90"/>
    <property type="match status" value="1"/>
</dbReference>
<dbReference type="EMBL" id="KE345322">
    <property type="protein sequence ID" value="EXC01100.1"/>
    <property type="molecule type" value="Genomic_DNA"/>
</dbReference>
<comment type="subcellular location">
    <subcellularLocation>
        <location evidence="1">Nucleus</location>
    </subcellularLocation>
</comment>
<dbReference type="InterPro" id="IPR017930">
    <property type="entry name" value="Myb_dom"/>
</dbReference>
<dbReference type="SUPFAM" id="SSF46689">
    <property type="entry name" value="Homeodomain-like"/>
    <property type="match status" value="1"/>
</dbReference>
<feature type="compositionally biased region" description="Low complexity" evidence="8">
    <location>
        <begin position="132"/>
        <end position="143"/>
    </location>
</feature>
<keyword evidence="2" id="KW-0677">Repeat</keyword>
<dbReference type="GO" id="GO:0005634">
    <property type="term" value="C:nucleus"/>
    <property type="evidence" value="ECO:0007669"/>
    <property type="project" value="UniProtKB-SubCell"/>
</dbReference>
<evidence type="ECO:0000256" key="8">
    <source>
        <dbReference type="SAM" id="MobiDB-lite"/>
    </source>
</evidence>
<sequence length="155" mass="17606">MEALSSVAVLTSVRKGEKKIFFYNNACMEKYGEGNWHLVPDRAGNVLRALIAGRIPGRTANDINKFWNTHLRKKVFPSKIEVFLCEKSKKDDNGKRILESNVIKLHPPKFPKPVQQLQQPINITKTMSPEENNIPSKVNINNNGEPSVEDQVGYY</sequence>
<dbReference type="PROSITE" id="PS51294">
    <property type="entry name" value="HTH_MYB"/>
    <property type="match status" value="1"/>
</dbReference>
<evidence type="ECO:0000256" key="4">
    <source>
        <dbReference type="ARBA" id="ARBA00023125"/>
    </source>
</evidence>
<organism evidence="10 11">
    <name type="scientific">Morus notabilis</name>
    <dbReference type="NCBI Taxonomy" id="981085"/>
    <lineage>
        <taxon>Eukaryota</taxon>
        <taxon>Viridiplantae</taxon>
        <taxon>Streptophyta</taxon>
        <taxon>Embryophyta</taxon>
        <taxon>Tracheophyta</taxon>
        <taxon>Spermatophyta</taxon>
        <taxon>Magnoliopsida</taxon>
        <taxon>eudicotyledons</taxon>
        <taxon>Gunneridae</taxon>
        <taxon>Pentapetalae</taxon>
        <taxon>rosids</taxon>
        <taxon>fabids</taxon>
        <taxon>Rosales</taxon>
        <taxon>Moraceae</taxon>
        <taxon>Moreae</taxon>
        <taxon>Morus</taxon>
    </lineage>
</organism>
<accession>W9RNZ2</accession>
<keyword evidence="6" id="KW-0804">Transcription</keyword>
<gene>
    <name evidence="10" type="ORF">L484_025470</name>
</gene>
<keyword evidence="7" id="KW-0539">Nucleus</keyword>
<evidence type="ECO:0000313" key="10">
    <source>
        <dbReference type="EMBL" id="EXC01100.1"/>
    </source>
</evidence>
<dbReference type="AlphaFoldDB" id="W9RNZ2"/>
<dbReference type="PANTHER" id="PTHR47999">
    <property type="entry name" value="TRANSCRIPTION FACTOR MYB8-RELATED-RELATED"/>
    <property type="match status" value="1"/>
</dbReference>